<dbReference type="PANTHER" id="PTHR22984">
    <property type="entry name" value="SERINE/THREONINE-PROTEIN KINASE PIM"/>
    <property type="match status" value="1"/>
</dbReference>
<keyword evidence="2" id="KW-0723">Serine/threonine-protein kinase</keyword>
<sequence>MFDPLLWVLHHFVTHYAGQNTQGNTNDGDNANQASGSKDATSLPQGVYSLSLPTTLQESDTLDQSGASSSADSQPGKECTGGHGIRKLSKSCPQQQSQLEPQPSTSYGPPQSDEMPLPAYFKIGVFQYYTRFWKTKQHRKFIKEEARYFKSEYLFEKKLGEGKSGAVFLATRKSDGKKVAYKSISNSDVYEYASKSTPPPRCHLPNPLVCSEEPSAIPCIAYSEEQSVIPCMSPRPPNLYVPYEFVLQMYLSRPGHENPYVPVIFDYITLKNEFVLVMEYFGEDWVTLAKYVKERKRLDIEHARDIVREVVDAMVYLKQYGVVHRDLHTSNVMYNPKTGKVKVIDFGITGILPGWKEGKSVPLKFPDPLSTVSGYKARSNELRGIWCLGKLLYRILTGIYPYAKKIDYEYQQFRNHDSDCWVAALDPGVENVYTWLRGGVLNGEADLDQRWLDGTVEHESMGTRHDNRALAARLADFLQVAYRQYQSTLWKYHRDRLVEVG</sequence>
<dbReference type="PROSITE" id="PS50011">
    <property type="entry name" value="PROTEIN_KINASE_DOM"/>
    <property type="match status" value="1"/>
</dbReference>
<evidence type="ECO:0000256" key="2">
    <source>
        <dbReference type="ARBA" id="ARBA00022527"/>
    </source>
</evidence>
<proteinExistence type="predicted"/>
<protein>
    <recommendedName>
        <fullName evidence="1">non-specific serine/threonine protein kinase</fullName>
        <ecNumber evidence="1">2.7.11.1</ecNumber>
    </recommendedName>
</protein>
<evidence type="ECO:0000313" key="12">
    <source>
        <dbReference type="Proteomes" id="UP001648503"/>
    </source>
</evidence>
<keyword evidence="3" id="KW-0808">Transferase</keyword>
<gene>
    <name evidence="11" type="ORF">BASA50_006880</name>
</gene>
<dbReference type="PANTHER" id="PTHR22984:SF11">
    <property type="entry name" value="AURORA KINASE-RELATED"/>
    <property type="match status" value="1"/>
</dbReference>
<dbReference type="Gene3D" id="3.30.200.20">
    <property type="entry name" value="Phosphorylase Kinase, domain 1"/>
    <property type="match status" value="1"/>
</dbReference>
<evidence type="ECO:0000256" key="6">
    <source>
        <dbReference type="ARBA" id="ARBA00022840"/>
    </source>
</evidence>
<dbReference type="InterPro" id="IPR051138">
    <property type="entry name" value="PIM_Ser/Thr_kinase"/>
</dbReference>
<reference evidence="11 12" key="1">
    <citation type="submission" date="2021-02" db="EMBL/GenBank/DDBJ databases">
        <title>Variation within the Batrachochytrium salamandrivorans European outbreak.</title>
        <authorList>
            <person name="Kelly M."/>
            <person name="Pasmans F."/>
            <person name="Shea T.P."/>
            <person name="Munoz J.F."/>
            <person name="Carranza S."/>
            <person name="Cuomo C.A."/>
            <person name="Martel A."/>
        </authorList>
    </citation>
    <scope>NUCLEOTIDE SEQUENCE [LARGE SCALE GENOMIC DNA]</scope>
    <source>
        <strain evidence="11 12">AMFP18/2</strain>
    </source>
</reference>
<comment type="caution">
    <text evidence="11">The sequence shown here is derived from an EMBL/GenBank/DDBJ whole genome shotgun (WGS) entry which is preliminary data.</text>
</comment>
<keyword evidence="12" id="KW-1185">Reference proteome</keyword>
<evidence type="ECO:0000256" key="4">
    <source>
        <dbReference type="ARBA" id="ARBA00022741"/>
    </source>
</evidence>
<dbReference type="InterPro" id="IPR011009">
    <property type="entry name" value="Kinase-like_dom_sf"/>
</dbReference>
<dbReference type="InterPro" id="IPR000719">
    <property type="entry name" value="Prot_kinase_dom"/>
</dbReference>
<dbReference type="Gene3D" id="1.10.510.10">
    <property type="entry name" value="Transferase(Phosphotransferase) domain 1"/>
    <property type="match status" value="1"/>
</dbReference>
<evidence type="ECO:0000256" key="3">
    <source>
        <dbReference type="ARBA" id="ARBA00022679"/>
    </source>
</evidence>
<dbReference type="Proteomes" id="UP001648503">
    <property type="component" value="Unassembled WGS sequence"/>
</dbReference>
<dbReference type="EMBL" id="JAFCIX010000339">
    <property type="protein sequence ID" value="KAH6594183.1"/>
    <property type="molecule type" value="Genomic_DNA"/>
</dbReference>
<evidence type="ECO:0000256" key="9">
    <source>
        <dbReference type="SAM" id="MobiDB-lite"/>
    </source>
</evidence>
<evidence type="ECO:0000259" key="10">
    <source>
        <dbReference type="PROSITE" id="PS50011"/>
    </source>
</evidence>
<evidence type="ECO:0000256" key="5">
    <source>
        <dbReference type="ARBA" id="ARBA00022777"/>
    </source>
</evidence>
<feature type="region of interest" description="Disordered" evidence="9">
    <location>
        <begin position="58"/>
        <end position="113"/>
    </location>
</feature>
<feature type="compositionally biased region" description="Low complexity" evidence="9">
    <location>
        <begin position="91"/>
        <end position="104"/>
    </location>
</feature>
<evidence type="ECO:0000256" key="1">
    <source>
        <dbReference type="ARBA" id="ARBA00012513"/>
    </source>
</evidence>
<keyword evidence="6" id="KW-0067">ATP-binding</keyword>
<accession>A0ABQ8FBQ7</accession>
<organism evidence="11 12">
    <name type="scientific">Batrachochytrium salamandrivorans</name>
    <dbReference type="NCBI Taxonomy" id="1357716"/>
    <lineage>
        <taxon>Eukaryota</taxon>
        <taxon>Fungi</taxon>
        <taxon>Fungi incertae sedis</taxon>
        <taxon>Chytridiomycota</taxon>
        <taxon>Chytridiomycota incertae sedis</taxon>
        <taxon>Chytridiomycetes</taxon>
        <taxon>Rhizophydiales</taxon>
        <taxon>Rhizophydiales incertae sedis</taxon>
        <taxon>Batrachochytrium</taxon>
    </lineage>
</organism>
<comment type="catalytic activity">
    <reaction evidence="7">
        <text>L-threonyl-[protein] + ATP = O-phospho-L-threonyl-[protein] + ADP + H(+)</text>
        <dbReference type="Rhea" id="RHEA:46608"/>
        <dbReference type="Rhea" id="RHEA-COMP:11060"/>
        <dbReference type="Rhea" id="RHEA-COMP:11605"/>
        <dbReference type="ChEBI" id="CHEBI:15378"/>
        <dbReference type="ChEBI" id="CHEBI:30013"/>
        <dbReference type="ChEBI" id="CHEBI:30616"/>
        <dbReference type="ChEBI" id="CHEBI:61977"/>
        <dbReference type="ChEBI" id="CHEBI:456216"/>
        <dbReference type="EC" id="2.7.11.1"/>
    </reaction>
</comment>
<evidence type="ECO:0000256" key="8">
    <source>
        <dbReference type="ARBA" id="ARBA00048679"/>
    </source>
</evidence>
<dbReference type="Pfam" id="PF00069">
    <property type="entry name" value="Pkinase"/>
    <property type="match status" value="1"/>
</dbReference>
<keyword evidence="4" id="KW-0547">Nucleotide-binding</keyword>
<feature type="compositionally biased region" description="Low complexity" evidence="9">
    <location>
        <begin position="63"/>
        <end position="76"/>
    </location>
</feature>
<comment type="catalytic activity">
    <reaction evidence="8">
        <text>L-seryl-[protein] + ATP = O-phospho-L-seryl-[protein] + ADP + H(+)</text>
        <dbReference type="Rhea" id="RHEA:17989"/>
        <dbReference type="Rhea" id="RHEA-COMP:9863"/>
        <dbReference type="Rhea" id="RHEA-COMP:11604"/>
        <dbReference type="ChEBI" id="CHEBI:15378"/>
        <dbReference type="ChEBI" id="CHEBI:29999"/>
        <dbReference type="ChEBI" id="CHEBI:30616"/>
        <dbReference type="ChEBI" id="CHEBI:83421"/>
        <dbReference type="ChEBI" id="CHEBI:456216"/>
        <dbReference type="EC" id="2.7.11.1"/>
    </reaction>
</comment>
<dbReference type="SMART" id="SM00220">
    <property type="entry name" value="S_TKc"/>
    <property type="match status" value="1"/>
</dbReference>
<evidence type="ECO:0000313" key="11">
    <source>
        <dbReference type="EMBL" id="KAH6594183.1"/>
    </source>
</evidence>
<feature type="region of interest" description="Disordered" evidence="9">
    <location>
        <begin position="20"/>
        <end position="44"/>
    </location>
</feature>
<dbReference type="SUPFAM" id="SSF56112">
    <property type="entry name" value="Protein kinase-like (PK-like)"/>
    <property type="match status" value="1"/>
</dbReference>
<feature type="domain" description="Protein kinase" evidence="10">
    <location>
        <begin position="153"/>
        <end position="501"/>
    </location>
</feature>
<evidence type="ECO:0000256" key="7">
    <source>
        <dbReference type="ARBA" id="ARBA00047899"/>
    </source>
</evidence>
<name>A0ABQ8FBQ7_9FUNG</name>
<dbReference type="EC" id="2.7.11.1" evidence="1"/>
<keyword evidence="5" id="KW-0418">Kinase</keyword>